<dbReference type="CDD" id="cd00200">
    <property type="entry name" value="WD40"/>
    <property type="match status" value="1"/>
</dbReference>
<feature type="repeat" description="WD" evidence="3">
    <location>
        <begin position="5"/>
        <end position="35"/>
    </location>
</feature>
<dbReference type="EMBL" id="CAJNJQ010001506">
    <property type="protein sequence ID" value="CAE7140665.1"/>
    <property type="molecule type" value="Genomic_DNA"/>
</dbReference>
<dbReference type="Pfam" id="PF07714">
    <property type="entry name" value="PK_Tyr_Ser-Thr"/>
    <property type="match status" value="1"/>
</dbReference>
<evidence type="ECO:0000256" key="2">
    <source>
        <dbReference type="ARBA" id="ARBA00022737"/>
    </source>
</evidence>
<evidence type="ECO:0000313" key="5">
    <source>
        <dbReference type="EMBL" id="CAE7140665.1"/>
    </source>
</evidence>
<organism evidence="5 6">
    <name type="scientific">Rhizoctonia solani</name>
    <dbReference type="NCBI Taxonomy" id="456999"/>
    <lineage>
        <taxon>Eukaryota</taxon>
        <taxon>Fungi</taxon>
        <taxon>Dikarya</taxon>
        <taxon>Basidiomycota</taxon>
        <taxon>Agaricomycotina</taxon>
        <taxon>Agaricomycetes</taxon>
        <taxon>Cantharellales</taxon>
        <taxon>Ceratobasidiaceae</taxon>
        <taxon>Rhizoctonia</taxon>
    </lineage>
</organism>
<dbReference type="InterPro" id="IPR020472">
    <property type="entry name" value="WD40_PAC1"/>
</dbReference>
<dbReference type="InterPro" id="IPR015943">
    <property type="entry name" value="WD40/YVTN_repeat-like_dom_sf"/>
</dbReference>
<dbReference type="InterPro" id="IPR000719">
    <property type="entry name" value="Prot_kinase_dom"/>
</dbReference>
<feature type="domain" description="Protein kinase" evidence="4">
    <location>
        <begin position="347"/>
        <end position="546"/>
    </location>
</feature>
<protein>
    <recommendedName>
        <fullName evidence="4">Protein kinase domain-containing protein</fullName>
    </recommendedName>
</protein>
<dbReference type="InterPro" id="IPR001245">
    <property type="entry name" value="Ser-Thr/Tyr_kinase_cat_dom"/>
</dbReference>
<dbReference type="Pfam" id="PF00400">
    <property type="entry name" value="WD40"/>
    <property type="match status" value="7"/>
</dbReference>
<accession>A0A8H3HX35</accession>
<dbReference type="InterPro" id="IPR036322">
    <property type="entry name" value="WD40_repeat_dom_sf"/>
</dbReference>
<dbReference type="PANTHER" id="PTHR19848:SF8">
    <property type="entry name" value="F-BOX AND WD REPEAT DOMAIN CONTAINING 7"/>
    <property type="match status" value="1"/>
</dbReference>
<dbReference type="GO" id="GO:0005524">
    <property type="term" value="F:ATP binding"/>
    <property type="evidence" value="ECO:0007669"/>
    <property type="project" value="InterPro"/>
</dbReference>
<reference evidence="5" key="1">
    <citation type="submission" date="2021-01" db="EMBL/GenBank/DDBJ databases">
        <authorList>
            <person name="Kaushik A."/>
        </authorList>
    </citation>
    <scope>NUCLEOTIDE SEQUENCE</scope>
    <source>
        <strain evidence="5">AG5</strain>
    </source>
</reference>
<dbReference type="PROSITE" id="PS50011">
    <property type="entry name" value="PROTEIN_KINASE_DOM"/>
    <property type="match status" value="1"/>
</dbReference>
<feature type="repeat" description="WD" evidence="3">
    <location>
        <begin position="228"/>
        <end position="269"/>
    </location>
</feature>
<dbReference type="Gene3D" id="2.130.10.10">
    <property type="entry name" value="YVTN repeat-like/Quinoprotein amine dehydrogenase"/>
    <property type="match status" value="3"/>
</dbReference>
<dbReference type="PANTHER" id="PTHR19848">
    <property type="entry name" value="WD40 REPEAT PROTEIN"/>
    <property type="match status" value="1"/>
</dbReference>
<dbReference type="PROSITE" id="PS50082">
    <property type="entry name" value="WD_REPEATS_2"/>
    <property type="match status" value="6"/>
</dbReference>
<dbReference type="InterPro" id="IPR001680">
    <property type="entry name" value="WD40_rpt"/>
</dbReference>
<evidence type="ECO:0000256" key="3">
    <source>
        <dbReference type="PROSITE-ProRule" id="PRU00221"/>
    </source>
</evidence>
<dbReference type="AlphaFoldDB" id="A0A8H3HX35"/>
<comment type="caution">
    <text evidence="5">The sequence shown here is derived from an EMBL/GenBank/DDBJ whole genome shotgun (WGS) entry which is preliminary data.</text>
</comment>
<feature type="repeat" description="WD" evidence="3">
    <location>
        <begin position="48"/>
        <end position="89"/>
    </location>
</feature>
<dbReference type="InterPro" id="IPR019775">
    <property type="entry name" value="WD40_repeat_CS"/>
</dbReference>
<dbReference type="Gene3D" id="1.10.510.10">
    <property type="entry name" value="Transferase(Phosphotransferase) domain 1"/>
    <property type="match status" value="1"/>
</dbReference>
<sequence length="546" mass="59742">MMIIHKGHTKKVWSLAFSPDGKSVVSGSQDTTISICDAYNPSSGGKQLKGHSMTVNSVSYSPDGSLIASASYDNTIRLWDPSSGQQSGHTWEGNHEYYSVAFSPDAKFIVSGSGGPHSSPTGCAIELWNVQTRKLVSGGFKGHTHHVWSVSFPPTSDNTRFVSGSWDKTIRIWDVRRAKTSVGPLKGHDGCVHSTVFSPDGDWILSCSEDGTIRFWDARTGVMTGEPYKGHNGEITSAAFSPRGTYVASGGQDKKVRLWDVRTGRQVHMFEEHTEGVSSVAFSPIDQYIASGSYDQQVVIRKYSGEDLDSGGDVGPQIITSEMSTQRMFKCLNDAGCADLSSEMGPRGTITRLPGQSFGDLWQGMLKDGAKVAIKVWRTNALGRCASTTFKRVAHELRDLSRMDHQNVNRLRGVISFKDPDEYLGIVSEFMENGNIYQYLKKCPDADRYRLCAQVASGLDYMHSRGKVHGDIKAVNLLVSSDGIAQLSHLDSSVLSEAKSFAFLALNSPETGTVRWMAPELFDEKAPQKTTKTDIYALGMTMLVNA</sequence>
<dbReference type="InterPro" id="IPR011009">
    <property type="entry name" value="Kinase-like_dom_sf"/>
</dbReference>
<dbReference type="SMART" id="SM00220">
    <property type="entry name" value="S_TKc"/>
    <property type="match status" value="1"/>
</dbReference>
<name>A0A8H3HX35_9AGAM</name>
<feature type="repeat" description="WD" evidence="3">
    <location>
        <begin position="185"/>
        <end position="226"/>
    </location>
</feature>
<keyword evidence="2" id="KW-0677">Repeat</keyword>
<dbReference type="PROSITE" id="PS50294">
    <property type="entry name" value="WD_REPEATS_REGION"/>
    <property type="match status" value="5"/>
</dbReference>
<dbReference type="SUPFAM" id="SSF56112">
    <property type="entry name" value="Protein kinase-like (PK-like)"/>
    <property type="match status" value="1"/>
</dbReference>
<evidence type="ECO:0000313" key="6">
    <source>
        <dbReference type="Proteomes" id="UP000663827"/>
    </source>
</evidence>
<gene>
    <name evidence="5" type="ORF">RDB_LOCUS74946</name>
</gene>
<dbReference type="PRINTS" id="PR00320">
    <property type="entry name" value="GPROTEINBRPT"/>
</dbReference>
<keyword evidence="1 3" id="KW-0853">WD repeat</keyword>
<dbReference type="GO" id="GO:0004672">
    <property type="term" value="F:protein kinase activity"/>
    <property type="evidence" value="ECO:0007669"/>
    <property type="project" value="InterPro"/>
</dbReference>
<proteinExistence type="predicted"/>
<dbReference type="SUPFAM" id="SSF50978">
    <property type="entry name" value="WD40 repeat-like"/>
    <property type="match status" value="1"/>
</dbReference>
<dbReference type="Proteomes" id="UP000663827">
    <property type="component" value="Unassembled WGS sequence"/>
</dbReference>
<evidence type="ECO:0000256" key="1">
    <source>
        <dbReference type="ARBA" id="ARBA00022574"/>
    </source>
</evidence>
<dbReference type="SMART" id="SM00320">
    <property type="entry name" value="WD40"/>
    <property type="match status" value="7"/>
</dbReference>
<evidence type="ECO:0000259" key="4">
    <source>
        <dbReference type="PROSITE" id="PS50011"/>
    </source>
</evidence>
<feature type="repeat" description="WD" evidence="3">
    <location>
        <begin position="140"/>
        <end position="183"/>
    </location>
</feature>
<dbReference type="PROSITE" id="PS00678">
    <property type="entry name" value="WD_REPEATS_1"/>
    <property type="match status" value="2"/>
</dbReference>
<feature type="repeat" description="WD" evidence="3">
    <location>
        <begin position="270"/>
        <end position="300"/>
    </location>
</feature>